<proteinExistence type="inferred from homology"/>
<dbReference type="InterPro" id="IPR037185">
    <property type="entry name" value="EmrE-like"/>
</dbReference>
<keyword evidence="7 8" id="KW-0472">Membrane</keyword>
<dbReference type="AlphaFoldDB" id="A0A4U1BIC7"/>
<evidence type="ECO:0000256" key="4">
    <source>
        <dbReference type="ARBA" id="ARBA00022475"/>
    </source>
</evidence>
<feature type="domain" description="EamA" evidence="9">
    <location>
        <begin position="9"/>
        <end position="142"/>
    </location>
</feature>
<dbReference type="Proteomes" id="UP000305674">
    <property type="component" value="Unassembled WGS sequence"/>
</dbReference>
<keyword evidence="3" id="KW-0813">Transport</keyword>
<evidence type="ECO:0000313" key="10">
    <source>
        <dbReference type="EMBL" id="TKB51089.1"/>
    </source>
</evidence>
<dbReference type="PANTHER" id="PTHR22911:SF137">
    <property type="entry name" value="SOLUTE CARRIER FAMILY 35 MEMBER G2-RELATED"/>
    <property type="match status" value="1"/>
</dbReference>
<evidence type="ECO:0000256" key="5">
    <source>
        <dbReference type="ARBA" id="ARBA00022692"/>
    </source>
</evidence>
<evidence type="ECO:0000256" key="2">
    <source>
        <dbReference type="ARBA" id="ARBA00007362"/>
    </source>
</evidence>
<reference evidence="10 11" key="1">
    <citation type="submission" date="2019-04" db="EMBL/GenBank/DDBJ databases">
        <authorList>
            <person name="Hwang J.C."/>
        </authorList>
    </citation>
    <scope>NUCLEOTIDE SEQUENCE [LARGE SCALE GENOMIC DNA]</scope>
    <source>
        <strain evidence="10 11">IMCC35001</strain>
    </source>
</reference>
<evidence type="ECO:0000259" key="9">
    <source>
        <dbReference type="Pfam" id="PF00892"/>
    </source>
</evidence>
<evidence type="ECO:0000256" key="8">
    <source>
        <dbReference type="SAM" id="Phobius"/>
    </source>
</evidence>
<feature type="transmembrane region" description="Helical" evidence="8">
    <location>
        <begin position="43"/>
        <end position="61"/>
    </location>
</feature>
<dbReference type="SUPFAM" id="SSF103481">
    <property type="entry name" value="Multidrug resistance efflux transporter EmrE"/>
    <property type="match status" value="2"/>
</dbReference>
<keyword evidence="6 8" id="KW-1133">Transmembrane helix</keyword>
<protein>
    <submittedName>
        <fullName evidence="10">EamA family transporter RarD</fullName>
    </submittedName>
</protein>
<evidence type="ECO:0000313" key="11">
    <source>
        <dbReference type="Proteomes" id="UP000305674"/>
    </source>
</evidence>
<dbReference type="RefSeq" id="WP_136850314.1">
    <property type="nucleotide sequence ID" value="NZ_SWCI01000001.1"/>
</dbReference>
<comment type="caution">
    <text evidence="10">The sequence shown here is derived from an EMBL/GenBank/DDBJ whole genome shotgun (WGS) entry which is preliminary data.</text>
</comment>
<gene>
    <name evidence="10" type="primary">rarD</name>
    <name evidence="10" type="ORF">FCL40_00605</name>
</gene>
<dbReference type="PANTHER" id="PTHR22911">
    <property type="entry name" value="ACYL-MALONYL CONDENSING ENZYME-RELATED"/>
    <property type="match status" value="1"/>
</dbReference>
<comment type="subcellular location">
    <subcellularLocation>
        <location evidence="1">Cell membrane</location>
        <topology evidence="1">Multi-pass membrane protein</topology>
    </subcellularLocation>
</comment>
<organism evidence="10 11">
    <name type="scientific">Ferrimonas sediminicola</name>
    <dbReference type="NCBI Taxonomy" id="2569538"/>
    <lineage>
        <taxon>Bacteria</taxon>
        <taxon>Pseudomonadati</taxon>
        <taxon>Pseudomonadota</taxon>
        <taxon>Gammaproteobacteria</taxon>
        <taxon>Alteromonadales</taxon>
        <taxon>Ferrimonadaceae</taxon>
        <taxon>Ferrimonas</taxon>
    </lineage>
</organism>
<dbReference type="OrthoDB" id="369870at2"/>
<keyword evidence="11" id="KW-1185">Reference proteome</keyword>
<comment type="similarity">
    <text evidence="2">Belongs to the EamA transporter family.</text>
</comment>
<dbReference type="InterPro" id="IPR004626">
    <property type="entry name" value="RarD"/>
</dbReference>
<name>A0A4U1BIC7_9GAMM</name>
<dbReference type="InterPro" id="IPR000620">
    <property type="entry name" value="EamA_dom"/>
</dbReference>
<dbReference type="GO" id="GO:0005886">
    <property type="term" value="C:plasma membrane"/>
    <property type="evidence" value="ECO:0007669"/>
    <property type="project" value="UniProtKB-SubCell"/>
</dbReference>
<feature type="transmembrane region" description="Helical" evidence="8">
    <location>
        <begin position="12"/>
        <end position="31"/>
    </location>
</feature>
<accession>A0A4U1BIC7</accession>
<feature type="transmembrane region" description="Helical" evidence="8">
    <location>
        <begin position="151"/>
        <end position="167"/>
    </location>
</feature>
<evidence type="ECO:0000256" key="6">
    <source>
        <dbReference type="ARBA" id="ARBA00022989"/>
    </source>
</evidence>
<dbReference type="Pfam" id="PF00892">
    <property type="entry name" value="EamA"/>
    <property type="match status" value="1"/>
</dbReference>
<feature type="transmembrane region" description="Helical" evidence="8">
    <location>
        <begin position="73"/>
        <end position="92"/>
    </location>
</feature>
<evidence type="ECO:0000256" key="3">
    <source>
        <dbReference type="ARBA" id="ARBA00022448"/>
    </source>
</evidence>
<evidence type="ECO:0000256" key="1">
    <source>
        <dbReference type="ARBA" id="ARBA00004651"/>
    </source>
</evidence>
<feature type="transmembrane region" description="Helical" evidence="8">
    <location>
        <begin position="267"/>
        <end position="287"/>
    </location>
</feature>
<keyword evidence="4" id="KW-1003">Cell membrane</keyword>
<feature type="transmembrane region" description="Helical" evidence="8">
    <location>
        <begin position="179"/>
        <end position="197"/>
    </location>
</feature>
<dbReference type="EMBL" id="SWCI01000001">
    <property type="protein sequence ID" value="TKB51089.1"/>
    <property type="molecule type" value="Genomic_DNA"/>
</dbReference>
<feature type="transmembrane region" description="Helical" evidence="8">
    <location>
        <begin position="104"/>
        <end position="121"/>
    </location>
</feature>
<feature type="transmembrane region" description="Helical" evidence="8">
    <location>
        <begin position="209"/>
        <end position="231"/>
    </location>
</feature>
<evidence type="ECO:0000256" key="7">
    <source>
        <dbReference type="ARBA" id="ARBA00023136"/>
    </source>
</evidence>
<keyword evidence="5 8" id="KW-0812">Transmembrane</keyword>
<dbReference type="NCBIfam" id="TIGR00688">
    <property type="entry name" value="rarD"/>
    <property type="match status" value="1"/>
</dbReference>
<sequence length="297" mass="32545">MQNQEMRQGIIYALMAYSMWGFAPLYFKAIAEVPATEILMHRVIWSFALMALLVAVTGQMGAVRNLLRTPKQLATLTATAVLVAGNWLIFIWAVNSGRMLEASLGYFINPLVNVALGMLFLGERLPKMQLAAVGMAVVGVALELVQFGSLPWVSLGLATSFGLYGLLRKRVALKSVTGLFVETSLMLPLALLFWWQLDTPTSDLSSNGLQLNLLILAAGVVTTLPLLAFAAAAVRIPFYMLGLFQYIGPSLMFILATTLYGETLDPAMLTTFCFIWAALLIFTLDLWRRSRARAAVA</sequence>
<feature type="transmembrane region" description="Helical" evidence="8">
    <location>
        <begin position="238"/>
        <end position="261"/>
    </location>
</feature>